<comment type="domain">
    <text evidence="16">Lacks the C-terminal regulatory region which is replaced by HisZ.</text>
</comment>
<evidence type="ECO:0000256" key="14">
    <source>
        <dbReference type="ARBA" id="ARBA00025246"/>
    </source>
</evidence>
<comment type="similarity">
    <text evidence="4 15">Belongs to the class-II aminoacyl-tRNA synthetase family. HisZ subfamily.</text>
</comment>
<keyword evidence="8 16" id="KW-0328">Glycosyltransferase</keyword>
<evidence type="ECO:0000313" key="20">
    <source>
        <dbReference type="Proteomes" id="UP000590460"/>
    </source>
</evidence>
<dbReference type="Proteomes" id="UP000590460">
    <property type="component" value="Unassembled WGS sequence"/>
</dbReference>
<keyword evidence="12 16" id="KW-0368">Histidine biosynthesis</keyword>
<comment type="subunit">
    <text evidence="16">Heteromultimer composed of HisG and HisZ subunits.</text>
</comment>
<dbReference type="HAMAP" id="MF_00125">
    <property type="entry name" value="HisZ"/>
    <property type="match status" value="1"/>
</dbReference>
<comment type="miscellaneous">
    <text evidence="15">This function is generally fulfilled by the C-terminal part of HisG, which is missing in some bacteria such as this one.</text>
</comment>
<evidence type="ECO:0000256" key="1">
    <source>
        <dbReference type="ARBA" id="ARBA00000915"/>
    </source>
</evidence>
<comment type="pathway">
    <text evidence="3 16">Amino-acid biosynthesis; L-histidine biosynthesis; L-histidine from 5-phospho-alpha-D-ribose 1-diphosphate: step 1/9.</text>
</comment>
<keyword evidence="10 16" id="KW-0547">Nucleotide-binding</keyword>
<organism evidence="19 20">
    <name type="scientific">Leuconostoc holzapfelii</name>
    <dbReference type="NCBI Taxonomy" id="434464"/>
    <lineage>
        <taxon>Bacteria</taxon>
        <taxon>Bacillati</taxon>
        <taxon>Bacillota</taxon>
        <taxon>Bacilli</taxon>
        <taxon>Lactobacillales</taxon>
        <taxon>Lactobacillaceae</taxon>
        <taxon>Leuconostoc</taxon>
    </lineage>
</organism>
<keyword evidence="9 16" id="KW-0808">Transferase</keyword>
<evidence type="ECO:0000256" key="15">
    <source>
        <dbReference type="HAMAP-Rule" id="MF_00125"/>
    </source>
</evidence>
<dbReference type="InterPro" id="IPR001348">
    <property type="entry name" value="ATP_PRibTrfase_HisG"/>
</dbReference>
<evidence type="ECO:0000256" key="16">
    <source>
        <dbReference type="HAMAP-Rule" id="MF_01018"/>
    </source>
</evidence>
<protein>
    <recommendedName>
        <fullName evidence="15 16">Multifunctional fusion protein</fullName>
    </recommendedName>
    <domain>
        <recommendedName>
            <fullName evidence="16">ATP phosphoribosyltransferase</fullName>
            <shortName evidence="16">ATP-PRT</shortName>
            <shortName evidence="16">ATP-PRTase</shortName>
            <ecNumber evidence="16">2.4.2.17</ecNumber>
        </recommendedName>
    </domain>
    <domain>
        <recommendedName>
            <fullName evidence="15">ATP phosphoribosyltransferase regulatory subunit</fullName>
        </recommendedName>
    </domain>
</protein>
<evidence type="ECO:0000256" key="7">
    <source>
        <dbReference type="ARBA" id="ARBA00022605"/>
    </source>
</evidence>
<dbReference type="InterPro" id="IPR024893">
    <property type="entry name" value="ATP_PRibTrfase_HisG_short"/>
</dbReference>
<name>A0A846ZBK0_9LACO</name>
<evidence type="ECO:0000256" key="6">
    <source>
        <dbReference type="ARBA" id="ARBA00022490"/>
    </source>
</evidence>
<gene>
    <name evidence="16" type="primary">hisG</name>
    <name evidence="15" type="synonym">hisZ</name>
    <name evidence="19" type="ORF">HF966_03145</name>
</gene>
<comment type="similarity">
    <text evidence="5 16">Belongs to the ATP phosphoribosyltransferase family. Short subfamily.</text>
</comment>
<sequence>MQNKRLAAGSRDEYGTRLVQKQQISQTISATLNAAGFTPIATPLLERENTFEHYPTQAVFHLTDQGRERLVLRPDLTLPIARFLTTGRREPRFTKLYYLGDVLKPTDHLSGAYNQETQAGIELIGDDGLASEIQALDKMLYFAQIFGIADVQVVLSDARFIPTVLSQITMSAAQRQQLQTAIEAENVTQFIKYQQAIADFPTFLSTWPLAFGTAGEAVMWQAQDLPGVAPIVSGWLTLADYVHTHYPDVAVTVDLTAAPPQGYYTGTIMRGFVPSLGRYLFSGGRYDALLKDSQGTDLPAVGMGLNIESILADWQRQPDEQRPHEPIVVVLGKGRVEQDARPLLRRAGMDTSPLNHPERKLVFDSEDQKYRFILVKSDDVIKYLDRGIGDIGIVGSDVIAEQPNQHHDVLDLQTGRAKFVVAGLADFDDDGQRKKIATKYPKTAQRYFNARGEDVELIKLAGSVELGPLTGLSDAIVDITQSGRTLAENHLQILADVGPVSTHMLVTNGAFLKFQDEITRMITALTQLLAEGETHADY</sequence>
<accession>A0A846ZBK0</accession>
<feature type="domain" description="Class II Histidinyl-tRNA synthetase (HisRS)-like catalytic core" evidence="18">
    <location>
        <begin position="19"/>
        <end position="310"/>
    </location>
</feature>
<dbReference type="Pfam" id="PF13393">
    <property type="entry name" value="tRNA-synt_His"/>
    <property type="match status" value="1"/>
</dbReference>
<evidence type="ECO:0000256" key="9">
    <source>
        <dbReference type="ARBA" id="ARBA00022679"/>
    </source>
</evidence>
<evidence type="ECO:0000256" key="8">
    <source>
        <dbReference type="ARBA" id="ARBA00022676"/>
    </source>
</evidence>
<keyword evidence="11 16" id="KW-0067">ATP-binding</keyword>
<feature type="domain" description="ATP phosphoribosyltransferase catalytic" evidence="17">
    <location>
        <begin position="376"/>
        <end position="526"/>
    </location>
</feature>
<reference evidence="19 20" key="1">
    <citation type="submission" date="2020-04" db="EMBL/GenBank/DDBJ databases">
        <title>MicrobeNet Type strains.</title>
        <authorList>
            <person name="Nicholson A.C."/>
        </authorList>
    </citation>
    <scope>NUCLEOTIDE SEQUENCE [LARGE SCALE GENOMIC DNA]</scope>
    <source>
        <strain evidence="19 20">CCUG 54536</strain>
    </source>
</reference>
<evidence type="ECO:0000259" key="18">
    <source>
        <dbReference type="Pfam" id="PF13393"/>
    </source>
</evidence>
<dbReference type="InterPro" id="IPR013820">
    <property type="entry name" value="ATP_PRibTrfase_cat"/>
</dbReference>
<dbReference type="GO" id="GO:0005737">
    <property type="term" value="C:cytoplasm"/>
    <property type="evidence" value="ECO:0007669"/>
    <property type="project" value="UniProtKB-SubCell"/>
</dbReference>
<evidence type="ECO:0000313" key="19">
    <source>
        <dbReference type="EMBL" id="NKZ18168.1"/>
    </source>
</evidence>
<comment type="function">
    <text evidence="13 16">Catalyzes the condensation of ATP and 5-phosphoribose 1-diphosphate to form N'-(5'-phosphoribosyl)-ATP (PR-ATP). Has a crucial role in the pathway because the rate of histidine biosynthesis seems to be controlled primarily by regulation of HisG enzymatic activity.</text>
</comment>
<dbReference type="GO" id="GO:0003879">
    <property type="term" value="F:ATP phosphoribosyltransferase activity"/>
    <property type="evidence" value="ECO:0007669"/>
    <property type="project" value="UniProtKB-UniRule"/>
</dbReference>
<dbReference type="SUPFAM" id="SSF53850">
    <property type="entry name" value="Periplasmic binding protein-like II"/>
    <property type="match status" value="1"/>
</dbReference>
<dbReference type="Gene3D" id="3.40.190.10">
    <property type="entry name" value="Periplasmic binding protein-like II"/>
    <property type="match status" value="2"/>
</dbReference>
<dbReference type="EMBL" id="JAAXPO010000003">
    <property type="protein sequence ID" value="NKZ18168.1"/>
    <property type="molecule type" value="Genomic_DNA"/>
</dbReference>
<dbReference type="HAMAP" id="MF_01018">
    <property type="entry name" value="HisG_Short"/>
    <property type="match status" value="1"/>
</dbReference>
<comment type="function">
    <text evidence="14 15">Required for the first step of histidine biosynthesis. May allow the feedback regulation of ATP phosphoribosyltransferase activity by histidine.</text>
</comment>
<comment type="catalytic activity">
    <reaction evidence="1 16">
        <text>1-(5-phospho-beta-D-ribosyl)-ATP + diphosphate = 5-phospho-alpha-D-ribose 1-diphosphate + ATP</text>
        <dbReference type="Rhea" id="RHEA:18473"/>
        <dbReference type="ChEBI" id="CHEBI:30616"/>
        <dbReference type="ChEBI" id="CHEBI:33019"/>
        <dbReference type="ChEBI" id="CHEBI:58017"/>
        <dbReference type="ChEBI" id="CHEBI:73183"/>
        <dbReference type="EC" id="2.4.2.17"/>
    </reaction>
</comment>
<evidence type="ECO:0000256" key="13">
    <source>
        <dbReference type="ARBA" id="ARBA00024861"/>
    </source>
</evidence>
<dbReference type="PANTHER" id="PTHR21403">
    <property type="entry name" value="ATP PHOSPHORIBOSYLTRANSFERASE ATP-PRTASE"/>
    <property type="match status" value="1"/>
</dbReference>
<dbReference type="CDD" id="cd13595">
    <property type="entry name" value="PBP2_HisGs"/>
    <property type="match status" value="1"/>
</dbReference>
<dbReference type="GO" id="GO:0140096">
    <property type="term" value="F:catalytic activity, acting on a protein"/>
    <property type="evidence" value="ECO:0007669"/>
    <property type="project" value="UniProtKB-ARBA"/>
</dbReference>
<dbReference type="EC" id="2.4.2.17" evidence="16"/>
<evidence type="ECO:0000256" key="11">
    <source>
        <dbReference type="ARBA" id="ARBA00022840"/>
    </source>
</evidence>
<evidence type="ECO:0000256" key="12">
    <source>
        <dbReference type="ARBA" id="ARBA00023102"/>
    </source>
</evidence>
<evidence type="ECO:0000256" key="5">
    <source>
        <dbReference type="ARBA" id="ARBA00009489"/>
    </source>
</evidence>
<evidence type="ECO:0000256" key="2">
    <source>
        <dbReference type="ARBA" id="ARBA00004496"/>
    </source>
</evidence>
<evidence type="ECO:0000259" key="17">
    <source>
        <dbReference type="Pfam" id="PF01634"/>
    </source>
</evidence>
<proteinExistence type="inferred from homology"/>
<dbReference type="GO" id="GO:0005524">
    <property type="term" value="F:ATP binding"/>
    <property type="evidence" value="ECO:0007669"/>
    <property type="project" value="UniProtKB-KW"/>
</dbReference>
<keyword evidence="7 16" id="KW-0028">Amino-acid biosynthesis</keyword>
<dbReference type="GO" id="GO:0000105">
    <property type="term" value="P:L-histidine biosynthetic process"/>
    <property type="evidence" value="ECO:0007669"/>
    <property type="project" value="UniProtKB-UniRule"/>
</dbReference>
<keyword evidence="6 16" id="KW-0963">Cytoplasm</keyword>
<dbReference type="PANTHER" id="PTHR21403:SF8">
    <property type="entry name" value="ATP PHOSPHORIBOSYLTRANSFERASE"/>
    <property type="match status" value="1"/>
</dbReference>
<dbReference type="InterPro" id="IPR018198">
    <property type="entry name" value="ATP_PRibTrfase_CS"/>
</dbReference>
<dbReference type="AlphaFoldDB" id="A0A846ZBK0"/>
<dbReference type="UniPathway" id="UPA00031">
    <property type="reaction ID" value="UER00006"/>
</dbReference>
<dbReference type="RefSeq" id="WP_168676214.1">
    <property type="nucleotide sequence ID" value="NZ_BPKV01000004.1"/>
</dbReference>
<dbReference type="InterPro" id="IPR041715">
    <property type="entry name" value="HisRS-like_core"/>
</dbReference>
<evidence type="ECO:0000256" key="4">
    <source>
        <dbReference type="ARBA" id="ARBA00005539"/>
    </source>
</evidence>
<dbReference type="InterPro" id="IPR045864">
    <property type="entry name" value="aa-tRNA-synth_II/BPL/LPL"/>
</dbReference>
<evidence type="ECO:0000256" key="10">
    <source>
        <dbReference type="ARBA" id="ARBA00022741"/>
    </source>
</evidence>
<evidence type="ECO:0000256" key="3">
    <source>
        <dbReference type="ARBA" id="ARBA00004667"/>
    </source>
</evidence>
<dbReference type="Pfam" id="PF01634">
    <property type="entry name" value="HisG"/>
    <property type="match status" value="1"/>
</dbReference>
<dbReference type="PROSITE" id="PS01316">
    <property type="entry name" value="ATP_P_PHORIBOSYLTR"/>
    <property type="match status" value="1"/>
</dbReference>
<dbReference type="SUPFAM" id="SSF55681">
    <property type="entry name" value="Class II aaRS and biotin synthetases"/>
    <property type="match status" value="1"/>
</dbReference>
<dbReference type="NCBIfam" id="TIGR00070">
    <property type="entry name" value="hisG"/>
    <property type="match status" value="1"/>
</dbReference>
<dbReference type="InterPro" id="IPR004517">
    <property type="entry name" value="HisZ"/>
</dbReference>
<comment type="subcellular location">
    <subcellularLocation>
        <location evidence="2 16">Cytoplasm</location>
    </subcellularLocation>
</comment>
<comment type="caution">
    <text evidence="19">The sequence shown here is derived from an EMBL/GenBank/DDBJ whole genome shotgun (WGS) entry which is preliminary data.</text>
</comment>
<dbReference type="Gene3D" id="3.30.930.10">
    <property type="entry name" value="Bira Bifunctional Protein, Domain 2"/>
    <property type="match status" value="1"/>
</dbReference>